<comment type="similarity">
    <text evidence="3">Belongs to the wax synthase family.</text>
</comment>
<protein>
    <recommendedName>
        <fullName evidence="10">Wax synthase domain-containing protein</fullName>
    </recommendedName>
</protein>
<dbReference type="Proteomes" id="UP000323386">
    <property type="component" value="Unassembled WGS sequence"/>
</dbReference>
<keyword evidence="12" id="KW-1185">Reference proteome</keyword>
<comment type="pathway">
    <text evidence="2">Secondary metabolite biosynthesis.</text>
</comment>
<evidence type="ECO:0000256" key="4">
    <source>
        <dbReference type="ARBA" id="ARBA00022679"/>
    </source>
</evidence>
<dbReference type="PANTHER" id="PTHR31595:SF57">
    <property type="entry name" value="OS04G0481900 PROTEIN"/>
    <property type="match status" value="1"/>
</dbReference>
<dbReference type="InterPro" id="IPR032805">
    <property type="entry name" value="Wax_synthase_dom"/>
</dbReference>
<dbReference type="AlphaFoldDB" id="A0A5C3EX54"/>
<feature type="transmembrane region" description="Helical" evidence="9">
    <location>
        <begin position="60"/>
        <end position="79"/>
    </location>
</feature>
<sequence>MPSTSIAEHLLHLLAAVPFEEKQRHTWSSLALFLLPIPLLVLQLHLLVRYDPLRTLPLRLALVPAIALLSLPAAFHRYFDLDGSGQVRGQAQHFNFGAGVYSIYAIVRSVEWGTQCSRPRLKRAPGVASAPAIDASPEKTTTTPGKSHRRQRGDNNGVGDDTPTLPILFPGTWTPIELDLLQNMRGVGWESGTPLSAPALPVPRYRYVDRLRWAARRLPNLIVTYTCLDALAVVIRDQRVFPHIATVPGTSIWTAPPGLFGSALGPYILTATFGTMIYLVIQSHHALLSILMVLLLRDLPSRWDPLPFDAPLFATSVQDLWSNRWHHLFRQSFLHVAYSPVRTVAAAVVGRKAARALATFAVFALSALVHEWGQLPMSPHSRLGITQTGTFFLVQAVAIVLEHAWRDVTGTKVRGLPGWIWTFAFLIYTGTMPTDEWTRRGLPLSWVFTPKYTRPFVDWAVDVAQRRFGR</sequence>
<dbReference type="GO" id="GO:0016020">
    <property type="term" value="C:membrane"/>
    <property type="evidence" value="ECO:0007669"/>
    <property type="project" value="UniProtKB-SubCell"/>
</dbReference>
<dbReference type="EMBL" id="OOIP01000005">
    <property type="protein sequence ID" value="SPO36863.1"/>
    <property type="molecule type" value="Genomic_DNA"/>
</dbReference>
<keyword evidence="5 9" id="KW-0812">Transmembrane</keyword>
<dbReference type="InterPro" id="IPR044851">
    <property type="entry name" value="Wax_synthase"/>
</dbReference>
<name>A0A5C3EX54_9BASI</name>
<evidence type="ECO:0000256" key="8">
    <source>
        <dbReference type="SAM" id="MobiDB-lite"/>
    </source>
</evidence>
<feature type="region of interest" description="Disordered" evidence="8">
    <location>
        <begin position="123"/>
        <end position="162"/>
    </location>
</feature>
<evidence type="ECO:0000313" key="12">
    <source>
        <dbReference type="Proteomes" id="UP000323386"/>
    </source>
</evidence>
<evidence type="ECO:0000256" key="6">
    <source>
        <dbReference type="ARBA" id="ARBA00022989"/>
    </source>
</evidence>
<evidence type="ECO:0000259" key="10">
    <source>
        <dbReference type="Pfam" id="PF13813"/>
    </source>
</evidence>
<feature type="transmembrane region" description="Helical" evidence="9">
    <location>
        <begin position="27"/>
        <end position="48"/>
    </location>
</feature>
<dbReference type="GO" id="GO:0008374">
    <property type="term" value="F:O-acyltransferase activity"/>
    <property type="evidence" value="ECO:0007669"/>
    <property type="project" value="InterPro"/>
</dbReference>
<dbReference type="OrthoDB" id="1077582at2759"/>
<evidence type="ECO:0000256" key="5">
    <source>
        <dbReference type="ARBA" id="ARBA00022692"/>
    </source>
</evidence>
<dbReference type="PANTHER" id="PTHR31595">
    <property type="entry name" value="LONG-CHAIN-ALCOHOL O-FATTY-ACYLTRANSFERASE 3-RELATED"/>
    <property type="match status" value="1"/>
</dbReference>
<dbReference type="Pfam" id="PF13813">
    <property type="entry name" value="MBOAT_2"/>
    <property type="match status" value="1"/>
</dbReference>
<evidence type="ECO:0000256" key="3">
    <source>
        <dbReference type="ARBA" id="ARBA00007282"/>
    </source>
</evidence>
<evidence type="ECO:0000256" key="7">
    <source>
        <dbReference type="ARBA" id="ARBA00023136"/>
    </source>
</evidence>
<keyword evidence="6 9" id="KW-1133">Transmembrane helix</keyword>
<reference evidence="11 12" key="1">
    <citation type="submission" date="2018-03" db="EMBL/GenBank/DDBJ databases">
        <authorList>
            <person name="Guldener U."/>
        </authorList>
    </citation>
    <scope>NUCLEOTIDE SEQUENCE [LARGE SCALE GENOMIC DNA]</scope>
    <source>
        <strain evidence="11 12">DAOM196992</strain>
    </source>
</reference>
<keyword evidence="4" id="KW-0808">Transferase</keyword>
<dbReference type="GO" id="GO:0006629">
    <property type="term" value="P:lipid metabolic process"/>
    <property type="evidence" value="ECO:0007669"/>
    <property type="project" value="InterPro"/>
</dbReference>
<organism evidence="11 12">
    <name type="scientific">Pseudozyma flocculosa</name>
    <dbReference type="NCBI Taxonomy" id="84751"/>
    <lineage>
        <taxon>Eukaryota</taxon>
        <taxon>Fungi</taxon>
        <taxon>Dikarya</taxon>
        <taxon>Basidiomycota</taxon>
        <taxon>Ustilaginomycotina</taxon>
        <taxon>Ustilaginomycetes</taxon>
        <taxon>Ustilaginales</taxon>
        <taxon>Ustilaginaceae</taxon>
        <taxon>Pseudozyma</taxon>
    </lineage>
</organism>
<comment type="subcellular location">
    <subcellularLocation>
        <location evidence="1">Membrane</location>
        <topology evidence="1">Multi-pass membrane protein</topology>
    </subcellularLocation>
</comment>
<gene>
    <name evidence="11" type="ORF">PSFLO_02334</name>
</gene>
<keyword evidence="7 9" id="KW-0472">Membrane</keyword>
<feature type="transmembrane region" description="Helical" evidence="9">
    <location>
        <begin position="385"/>
        <end position="404"/>
    </location>
</feature>
<proteinExistence type="inferred from homology"/>
<evidence type="ECO:0000313" key="11">
    <source>
        <dbReference type="EMBL" id="SPO36863.1"/>
    </source>
</evidence>
<feature type="domain" description="Wax synthase" evidence="10">
    <location>
        <begin position="307"/>
        <end position="392"/>
    </location>
</feature>
<feature type="transmembrane region" description="Helical" evidence="9">
    <location>
        <begin position="356"/>
        <end position="373"/>
    </location>
</feature>
<evidence type="ECO:0000256" key="2">
    <source>
        <dbReference type="ARBA" id="ARBA00005179"/>
    </source>
</evidence>
<evidence type="ECO:0000256" key="1">
    <source>
        <dbReference type="ARBA" id="ARBA00004141"/>
    </source>
</evidence>
<accession>A0A5C3EX54</accession>
<evidence type="ECO:0000256" key="9">
    <source>
        <dbReference type="SAM" id="Phobius"/>
    </source>
</evidence>